<dbReference type="Pfam" id="PF00072">
    <property type="entry name" value="Response_reg"/>
    <property type="match status" value="1"/>
</dbReference>
<dbReference type="CDD" id="cd00009">
    <property type="entry name" value="AAA"/>
    <property type="match status" value="1"/>
</dbReference>
<dbReference type="PROSITE" id="PS50045">
    <property type="entry name" value="SIGMA54_INTERACT_4"/>
    <property type="match status" value="1"/>
</dbReference>
<feature type="domain" description="Sigma-54 factor interaction" evidence="8">
    <location>
        <begin position="142"/>
        <end position="378"/>
    </location>
</feature>
<keyword evidence="4" id="KW-0805">Transcription regulation</keyword>
<protein>
    <submittedName>
        <fullName evidence="10">Sigma-54-dependent Fis family transcriptional regulator</fullName>
    </submittedName>
</protein>
<comment type="caution">
    <text evidence="10">The sequence shown here is derived from an EMBL/GenBank/DDBJ whole genome shotgun (WGS) entry which is preliminary data.</text>
</comment>
<reference evidence="11" key="2">
    <citation type="journal article" date="2018" name="Environ. Microbiol.">
        <title>Bloom of a denitrifying methanotroph, 'Candidatus Methylomirabilis limnetica', in a deep stratified lake.</title>
        <authorList>
            <person name="Graf J.S."/>
            <person name="Mayr M.J."/>
            <person name="Marchant H.K."/>
            <person name="Tienken D."/>
            <person name="Hach P.F."/>
            <person name="Brand A."/>
            <person name="Schubert C.J."/>
            <person name="Kuypers M.M."/>
            <person name="Milucka J."/>
        </authorList>
    </citation>
    <scope>NUCLEOTIDE SEQUENCE [LARGE SCALE GENOMIC DNA]</scope>
    <source>
        <strain evidence="11">Zug</strain>
    </source>
</reference>
<keyword evidence="1 7" id="KW-0597">Phosphoprotein</keyword>
<evidence type="ECO:0000256" key="5">
    <source>
        <dbReference type="ARBA" id="ARBA00023125"/>
    </source>
</evidence>
<evidence type="ECO:0000256" key="3">
    <source>
        <dbReference type="ARBA" id="ARBA00022840"/>
    </source>
</evidence>
<dbReference type="PROSITE" id="PS00688">
    <property type="entry name" value="SIGMA54_INTERACT_3"/>
    <property type="match status" value="1"/>
</dbReference>
<dbReference type="PRINTS" id="PR01590">
    <property type="entry name" value="HTHFIS"/>
</dbReference>
<keyword evidence="5" id="KW-0238">DNA-binding</keyword>
<dbReference type="GO" id="GO:0005524">
    <property type="term" value="F:ATP binding"/>
    <property type="evidence" value="ECO:0007669"/>
    <property type="project" value="UniProtKB-KW"/>
</dbReference>
<dbReference type="OrthoDB" id="9782110at2"/>
<dbReference type="PANTHER" id="PTHR32071">
    <property type="entry name" value="TRANSCRIPTIONAL REGULATORY PROTEIN"/>
    <property type="match status" value="1"/>
</dbReference>
<dbReference type="FunFam" id="3.40.50.2300:FF:000018">
    <property type="entry name" value="DNA-binding transcriptional regulator NtrC"/>
    <property type="match status" value="1"/>
</dbReference>
<evidence type="ECO:0000259" key="9">
    <source>
        <dbReference type="PROSITE" id="PS50110"/>
    </source>
</evidence>
<dbReference type="Gene3D" id="1.10.10.60">
    <property type="entry name" value="Homeodomain-like"/>
    <property type="match status" value="1"/>
</dbReference>
<dbReference type="RefSeq" id="WP_107561851.1">
    <property type="nucleotide sequence ID" value="NZ_NVQC01000017.1"/>
</dbReference>
<dbReference type="GO" id="GO:0043565">
    <property type="term" value="F:sequence-specific DNA binding"/>
    <property type="evidence" value="ECO:0007669"/>
    <property type="project" value="InterPro"/>
</dbReference>
<keyword evidence="6" id="KW-0804">Transcription</keyword>
<dbReference type="InterPro" id="IPR025943">
    <property type="entry name" value="Sigma_54_int_dom_ATP-bd_2"/>
</dbReference>
<feature type="modified residue" description="4-aspartylphosphate" evidence="7">
    <location>
        <position position="52"/>
    </location>
</feature>
<evidence type="ECO:0000256" key="4">
    <source>
        <dbReference type="ARBA" id="ARBA00023015"/>
    </source>
</evidence>
<evidence type="ECO:0000259" key="8">
    <source>
        <dbReference type="PROSITE" id="PS50045"/>
    </source>
</evidence>
<dbReference type="Pfam" id="PF00158">
    <property type="entry name" value="Sigma54_activat"/>
    <property type="match status" value="1"/>
</dbReference>
<dbReference type="InterPro" id="IPR001789">
    <property type="entry name" value="Sig_transdc_resp-reg_receiver"/>
</dbReference>
<dbReference type="SMART" id="SM00448">
    <property type="entry name" value="REC"/>
    <property type="match status" value="1"/>
</dbReference>
<dbReference type="InterPro" id="IPR009057">
    <property type="entry name" value="Homeodomain-like_sf"/>
</dbReference>
<dbReference type="SMART" id="SM00382">
    <property type="entry name" value="AAA"/>
    <property type="match status" value="1"/>
</dbReference>
<keyword evidence="11" id="KW-1185">Reference proteome</keyword>
<dbReference type="PROSITE" id="PS00675">
    <property type="entry name" value="SIGMA54_INTERACT_1"/>
    <property type="match status" value="1"/>
</dbReference>
<dbReference type="AlphaFoldDB" id="A0A2T4TYA8"/>
<dbReference type="InterPro" id="IPR003593">
    <property type="entry name" value="AAA+_ATPase"/>
</dbReference>
<dbReference type="FunFam" id="3.40.50.300:FF:000006">
    <property type="entry name" value="DNA-binding transcriptional regulator NtrC"/>
    <property type="match status" value="1"/>
</dbReference>
<dbReference type="EMBL" id="NVQC01000017">
    <property type="protein sequence ID" value="PTL36103.1"/>
    <property type="molecule type" value="Genomic_DNA"/>
</dbReference>
<dbReference type="Gene3D" id="3.40.50.2300">
    <property type="match status" value="1"/>
</dbReference>
<evidence type="ECO:0000256" key="1">
    <source>
        <dbReference type="ARBA" id="ARBA00022553"/>
    </source>
</evidence>
<dbReference type="InterPro" id="IPR025662">
    <property type="entry name" value="Sigma_54_int_dom_ATP-bd_1"/>
</dbReference>
<dbReference type="Proteomes" id="UP000241436">
    <property type="component" value="Unassembled WGS sequence"/>
</dbReference>
<keyword evidence="3" id="KW-0067">ATP-binding</keyword>
<dbReference type="GO" id="GO:0006355">
    <property type="term" value="P:regulation of DNA-templated transcription"/>
    <property type="evidence" value="ECO:0007669"/>
    <property type="project" value="InterPro"/>
</dbReference>
<name>A0A2T4TYA8_9BACT</name>
<evidence type="ECO:0000256" key="7">
    <source>
        <dbReference type="PROSITE-ProRule" id="PRU00169"/>
    </source>
</evidence>
<dbReference type="InterPro" id="IPR025944">
    <property type="entry name" value="Sigma_54_int_dom_CS"/>
</dbReference>
<proteinExistence type="predicted"/>
<dbReference type="InterPro" id="IPR011006">
    <property type="entry name" value="CheY-like_superfamily"/>
</dbReference>
<evidence type="ECO:0000313" key="10">
    <source>
        <dbReference type="EMBL" id="PTL36103.1"/>
    </source>
</evidence>
<dbReference type="PROSITE" id="PS00676">
    <property type="entry name" value="SIGMA54_INTERACT_2"/>
    <property type="match status" value="1"/>
</dbReference>
<dbReference type="InterPro" id="IPR002197">
    <property type="entry name" value="HTH_Fis"/>
</dbReference>
<dbReference type="GO" id="GO:0000160">
    <property type="term" value="P:phosphorelay signal transduction system"/>
    <property type="evidence" value="ECO:0007669"/>
    <property type="project" value="InterPro"/>
</dbReference>
<gene>
    <name evidence="10" type="ORF">CLG94_05400</name>
</gene>
<dbReference type="SUPFAM" id="SSF52172">
    <property type="entry name" value="CheY-like"/>
    <property type="match status" value="1"/>
</dbReference>
<reference evidence="10 11" key="1">
    <citation type="submission" date="2017-09" db="EMBL/GenBank/DDBJ databases">
        <title>Bloom of a denitrifying methanotroph, Candidatus Methylomirabilis limnetica, in a deep stratified lake.</title>
        <authorList>
            <person name="Graf J.S."/>
            <person name="Marchant H.K."/>
            <person name="Tienken D."/>
            <person name="Hach P.F."/>
            <person name="Brand A."/>
            <person name="Schubert C.J."/>
            <person name="Kuypers M.M."/>
            <person name="Milucka J."/>
        </authorList>
    </citation>
    <scope>NUCLEOTIDE SEQUENCE [LARGE SCALE GENOMIC DNA]</scope>
    <source>
        <strain evidence="10 11">Zug</strain>
    </source>
</reference>
<dbReference type="InterPro" id="IPR002078">
    <property type="entry name" value="Sigma_54_int"/>
</dbReference>
<dbReference type="PANTHER" id="PTHR32071:SF14">
    <property type="entry name" value="TRANSCRIPTIONAL REGULATORY PROTEIN RTCR"/>
    <property type="match status" value="1"/>
</dbReference>
<evidence type="ECO:0000313" key="11">
    <source>
        <dbReference type="Proteomes" id="UP000241436"/>
    </source>
</evidence>
<dbReference type="InterPro" id="IPR058031">
    <property type="entry name" value="AAA_lid_NorR"/>
</dbReference>
<dbReference type="InterPro" id="IPR027417">
    <property type="entry name" value="P-loop_NTPase"/>
</dbReference>
<feature type="domain" description="Response regulatory" evidence="9">
    <location>
        <begin position="3"/>
        <end position="117"/>
    </location>
</feature>
<keyword evidence="2" id="KW-0547">Nucleotide-binding</keyword>
<sequence length="473" mass="52338">MAKILVIDDEVVFARSVAHTLSRNGHECRSLSSAEEGMISIETDRPDLILLDIKLAGMSGLDALRKILSLDGSIIVIIMTAYSSVESAVAAMKDGAYDYIQKPIDHDELTFIIEKALETHRLRERLSYFQRKEVQQAAHGEIIGVSAGMTQVIEMIGRIAHLEPRPAGELPTVLLLGETGTGKDLVARAIHRRGSLAGQPFVEIECTSIPKDLAEAELFGYEKGAFTGATAAKPGLIEAADGGTLFLDEVGELSPELQAKLLKAIERRQIRRLGSLRERKINVRIIAATNRDLEAAVKVGAFRPDLYYRLKVLTVELPPLRERGEDVVLLANHFLKQLTHKYSLPVRRFTEAALQALRAYRWPGNVRELVHLVERALLVCDEQEIGPSALSMDATSPVVASQRRNHPPGADETFQIQFPEQGIDLDEVERQLIKQALDLTDGNVAEAARKLSIGREALRYRIQKHGITRPAIL</sequence>
<evidence type="ECO:0000256" key="6">
    <source>
        <dbReference type="ARBA" id="ARBA00023163"/>
    </source>
</evidence>
<accession>A0A2T4TYA8</accession>
<evidence type="ECO:0000256" key="2">
    <source>
        <dbReference type="ARBA" id="ARBA00022741"/>
    </source>
</evidence>
<dbReference type="PROSITE" id="PS50110">
    <property type="entry name" value="RESPONSE_REGULATORY"/>
    <property type="match status" value="1"/>
</dbReference>
<dbReference type="SUPFAM" id="SSF46689">
    <property type="entry name" value="Homeodomain-like"/>
    <property type="match status" value="1"/>
</dbReference>
<dbReference type="Gene3D" id="3.40.50.300">
    <property type="entry name" value="P-loop containing nucleotide triphosphate hydrolases"/>
    <property type="match status" value="1"/>
</dbReference>
<dbReference type="Pfam" id="PF02954">
    <property type="entry name" value="HTH_8"/>
    <property type="match status" value="1"/>
</dbReference>
<dbReference type="Pfam" id="PF25601">
    <property type="entry name" value="AAA_lid_14"/>
    <property type="match status" value="1"/>
</dbReference>
<organism evidence="10 11">
    <name type="scientific">Candidatus Methylomirabilis limnetica</name>
    <dbReference type="NCBI Taxonomy" id="2033718"/>
    <lineage>
        <taxon>Bacteria</taxon>
        <taxon>Candidatus Methylomirabilota</taxon>
        <taxon>Candidatus Methylomirabilia</taxon>
        <taxon>Candidatus Methylomirabilales</taxon>
        <taxon>Candidatus Methylomirabilaceae</taxon>
        <taxon>Candidatus Methylomirabilis</taxon>
    </lineage>
</organism>
<dbReference type="SUPFAM" id="SSF52540">
    <property type="entry name" value="P-loop containing nucleoside triphosphate hydrolases"/>
    <property type="match status" value="1"/>
</dbReference>
<dbReference type="Gene3D" id="1.10.8.60">
    <property type="match status" value="1"/>
</dbReference>